<keyword evidence="3" id="KW-1185">Reference proteome</keyword>
<dbReference type="Proteomes" id="UP000626242">
    <property type="component" value="Unassembled WGS sequence"/>
</dbReference>
<dbReference type="PANTHER" id="PTHR22916">
    <property type="entry name" value="GLYCOSYLTRANSFERASE"/>
    <property type="match status" value="1"/>
</dbReference>
<proteinExistence type="predicted"/>
<reference evidence="2 3" key="1">
    <citation type="submission" date="2020-08" db="EMBL/GenBank/DDBJ databases">
        <title>A Genomic Blueprint of the Chicken Gut Microbiome.</title>
        <authorList>
            <person name="Gilroy R."/>
            <person name="Ravi A."/>
            <person name="Getino M."/>
            <person name="Pursley I."/>
            <person name="Horton D.L."/>
            <person name="Alikhan N.-F."/>
            <person name="Baker D."/>
            <person name="Gharbi K."/>
            <person name="Hall N."/>
            <person name="Watson M."/>
            <person name="Adriaenssens E.M."/>
            <person name="Foster-Nyarko E."/>
            <person name="Jarju S."/>
            <person name="Secka A."/>
            <person name="Antonio M."/>
            <person name="Oren A."/>
            <person name="Chaudhuri R."/>
            <person name="La Ragione R.M."/>
            <person name="Hildebrand F."/>
            <person name="Pallen M.J."/>
        </authorList>
    </citation>
    <scope>NUCLEOTIDE SEQUENCE [LARGE SCALE GENOMIC DNA]</scope>
    <source>
        <strain evidence="2 3">Sa1CVA4</strain>
    </source>
</reference>
<comment type="caution">
    <text evidence="2">The sequence shown here is derived from an EMBL/GenBank/DDBJ whole genome shotgun (WGS) entry which is preliminary data.</text>
</comment>
<organism evidence="2 3">
    <name type="scientific">Kaistella pullorum</name>
    <dbReference type="NCBI Taxonomy" id="2763074"/>
    <lineage>
        <taxon>Bacteria</taxon>
        <taxon>Pseudomonadati</taxon>
        <taxon>Bacteroidota</taxon>
        <taxon>Flavobacteriia</taxon>
        <taxon>Flavobacteriales</taxon>
        <taxon>Weeksellaceae</taxon>
        <taxon>Chryseobacterium group</taxon>
        <taxon>Kaistella</taxon>
    </lineage>
</organism>
<dbReference type="PANTHER" id="PTHR22916:SF3">
    <property type="entry name" value="UDP-GLCNAC:BETAGAL BETA-1,3-N-ACETYLGLUCOSAMINYLTRANSFERASE-LIKE PROTEIN 1"/>
    <property type="match status" value="1"/>
</dbReference>
<dbReference type="InterPro" id="IPR029044">
    <property type="entry name" value="Nucleotide-diphossugar_trans"/>
</dbReference>
<dbReference type="Pfam" id="PF00535">
    <property type="entry name" value="Glycos_transf_2"/>
    <property type="match status" value="1"/>
</dbReference>
<evidence type="ECO:0000313" key="2">
    <source>
        <dbReference type="EMBL" id="MBD8017577.1"/>
    </source>
</evidence>
<gene>
    <name evidence="2" type="ORF">H9628_03750</name>
</gene>
<evidence type="ECO:0000313" key="3">
    <source>
        <dbReference type="Proteomes" id="UP000626242"/>
    </source>
</evidence>
<protein>
    <submittedName>
        <fullName evidence="2">Glycosyltransferase</fullName>
    </submittedName>
</protein>
<dbReference type="RefSeq" id="WP_251832778.1">
    <property type="nucleotide sequence ID" value="NZ_JACSPS010000001.1"/>
</dbReference>
<feature type="domain" description="Glycosyltransferase 2-like" evidence="1">
    <location>
        <begin position="6"/>
        <end position="172"/>
    </location>
</feature>
<dbReference type="EMBL" id="JACSPS010000001">
    <property type="protein sequence ID" value="MBD8017577.1"/>
    <property type="molecule type" value="Genomic_DNA"/>
</dbReference>
<sequence>MHPKVSIIVLTYNHQDFIGKNLGGIFMQDFEGNIELIICNDASTDNTDAKIRQKIADVPANFKVKYFNHPKNLGATPNFYFALKKATGEFLAFCEGDDYWTDAAKLSVQLKLMDGNPDCALTFHQVINVSTHSEYDGKIFAEIQDREYSATEIYRHWIIHTASVVMRRDVLESDAFKVTLRDADLLYFDTILFLAASTTGKLIGISCTMSAYRRHEQGISFGHNLNKDLRHNTLDQTIGEYHKGKIKNLADWQIFSRSRLGFSLAIKKRNIMTAAKFLFWILKKYKILTIYIIKNGSIKDRFSQQPAT</sequence>
<accession>A0ABR8WKX2</accession>
<name>A0ABR8WKX2_9FLAO</name>
<dbReference type="InterPro" id="IPR001173">
    <property type="entry name" value="Glyco_trans_2-like"/>
</dbReference>
<dbReference type="Gene3D" id="3.90.550.10">
    <property type="entry name" value="Spore Coat Polysaccharide Biosynthesis Protein SpsA, Chain A"/>
    <property type="match status" value="1"/>
</dbReference>
<dbReference type="SUPFAM" id="SSF53448">
    <property type="entry name" value="Nucleotide-diphospho-sugar transferases"/>
    <property type="match status" value="1"/>
</dbReference>
<evidence type="ECO:0000259" key="1">
    <source>
        <dbReference type="Pfam" id="PF00535"/>
    </source>
</evidence>